<dbReference type="GO" id="GO:0036220">
    <property type="term" value="F:ITP diphosphatase activity"/>
    <property type="evidence" value="ECO:0007669"/>
    <property type="project" value="UniProtKB-UniRule"/>
</dbReference>
<keyword evidence="3 10" id="KW-0479">Metal-binding</keyword>
<comment type="catalytic activity">
    <reaction evidence="10">
        <text>ITP + H2O = IMP + diphosphate + H(+)</text>
        <dbReference type="Rhea" id="RHEA:29399"/>
        <dbReference type="ChEBI" id="CHEBI:15377"/>
        <dbReference type="ChEBI" id="CHEBI:15378"/>
        <dbReference type="ChEBI" id="CHEBI:33019"/>
        <dbReference type="ChEBI" id="CHEBI:58053"/>
        <dbReference type="ChEBI" id="CHEBI:61402"/>
        <dbReference type="EC" id="3.6.1.66"/>
    </reaction>
</comment>
<feature type="binding site" evidence="10">
    <location>
        <begin position="9"/>
        <end position="14"/>
    </location>
    <ligand>
        <name>substrate</name>
    </ligand>
</feature>
<keyword evidence="5 10" id="KW-0378">Hydrolase</keyword>
<dbReference type="InterPro" id="IPR002637">
    <property type="entry name" value="RdgB/HAM1"/>
</dbReference>
<dbReference type="GO" id="GO:0036222">
    <property type="term" value="F:XTP diphosphatase activity"/>
    <property type="evidence" value="ECO:0007669"/>
    <property type="project" value="UniProtKB-UniRule"/>
</dbReference>
<dbReference type="FunFam" id="3.90.950.10:FF:000001">
    <property type="entry name" value="dITP/XTP pyrophosphatase"/>
    <property type="match status" value="1"/>
</dbReference>
<accession>A0A212JL22</accession>
<dbReference type="NCBIfam" id="TIGR00042">
    <property type="entry name" value="RdgB/HAM1 family non-canonical purine NTP pyrophosphatase"/>
    <property type="match status" value="1"/>
</dbReference>
<keyword evidence="4 10" id="KW-0547">Nucleotide-binding</keyword>
<protein>
    <recommendedName>
        <fullName evidence="10">dITP/XTP pyrophosphatase</fullName>
        <ecNumber evidence="10">3.6.1.66</ecNumber>
    </recommendedName>
    <alternativeName>
        <fullName evidence="10">Non-canonical purine NTP pyrophosphatase</fullName>
    </alternativeName>
    <alternativeName>
        <fullName evidence="10">Non-standard purine NTP pyrophosphatase</fullName>
    </alternativeName>
    <alternativeName>
        <fullName evidence="10">Nucleoside-triphosphate diphosphatase</fullName>
    </alternativeName>
    <alternativeName>
        <fullName evidence="10">Nucleoside-triphosphate pyrophosphatase</fullName>
        <shortName evidence="10">NTPase</shortName>
    </alternativeName>
</protein>
<feature type="binding site" evidence="10">
    <location>
        <begin position="157"/>
        <end position="160"/>
    </location>
    <ligand>
        <name>substrate</name>
    </ligand>
</feature>
<dbReference type="Pfam" id="PF01725">
    <property type="entry name" value="Ham1p_like"/>
    <property type="match status" value="1"/>
</dbReference>
<dbReference type="Gene3D" id="3.90.950.10">
    <property type="match status" value="1"/>
</dbReference>
<feature type="binding site" evidence="10">
    <location>
        <begin position="185"/>
        <end position="186"/>
    </location>
    <ligand>
        <name>substrate</name>
    </ligand>
</feature>
<evidence type="ECO:0000256" key="6">
    <source>
        <dbReference type="ARBA" id="ARBA00022842"/>
    </source>
</evidence>
<evidence type="ECO:0000256" key="7">
    <source>
        <dbReference type="ARBA" id="ARBA00023080"/>
    </source>
</evidence>
<proteinExistence type="inferred from homology"/>
<comment type="function">
    <text evidence="10">Pyrophosphatase that catalyzes the hydrolysis of nucleoside triphosphates to their monophosphate derivatives, with a high preference for the non-canonical purine nucleotides XTP (xanthosine triphosphate), dITP (deoxyinosine triphosphate) and ITP. Seems to function as a house-cleaning enzyme that removes non-canonical purine nucleotides from the nucleotide pool, thus preventing their incorporation into DNA/RNA and avoiding chromosomal lesions.</text>
</comment>
<dbReference type="PANTHER" id="PTHR11067:SF9">
    <property type="entry name" value="INOSINE TRIPHOSPHATE PYROPHOSPHATASE"/>
    <property type="match status" value="1"/>
</dbReference>
<dbReference type="HAMAP" id="MF_01405">
    <property type="entry name" value="Non_canon_purine_NTPase"/>
    <property type="match status" value="1"/>
</dbReference>
<dbReference type="SUPFAM" id="SSF52972">
    <property type="entry name" value="ITPase-like"/>
    <property type="match status" value="1"/>
</dbReference>
<dbReference type="GO" id="GO:0017111">
    <property type="term" value="F:ribonucleoside triphosphate phosphatase activity"/>
    <property type="evidence" value="ECO:0007669"/>
    <property type="project" value="InterPro"/>
</dbReference>
<comment type="subunit">
    <text evidence="2 10">Homodimer.</text>
</comment>
<dbReference type="GO" id="GO:0009117">
    <property type="term" value="P:nucleotide metabolic process"/>
    <property type="evidence" value="ECO:0007669"/>
    <property type="project" value="UniProtKB-KW"/>
</dbReference>
<sequence>MTPTVVLASRNKGKIKELAVLLQPFGVTVEGLDAFPAVGEIEETGATFAENSLLKAATVSKLTGHIAVADDSGLVVDALGGEPGVYSARYSEEPGRPATDERNTEKVLEKTRDVPDGSRTVRFVSVMAAAAPDGRHILAEGRWEGILARKPSGTNGFGYDPVFFDPETGQTAAQMEPAQKNARSHRAKACQKLLELWPAFWKKTGGQTA</sequence>
<dbReference type="GO" id="GO:0035870">
    <property type="term" value="F:dITP diphosphatase activity"/>
    <property type="evidence" value="ECO:0007669"/>
    <property type="project" value="UniProtKB-UniRule"/>
</dbReference>
<keyword evidence="7 10" id="KW-0546">Nucleotide metabolism</keyword>
<feature type="binding site" evidence="10">
    <location>
        <position position="72"/>
    </location>
    <ligand>
        <name>substrate</name>
    </ligand>
</feature>
<evidence type="ECO:0000256" key="1">
    <source>
        <dbReference type="ARBA" id="ARBA00008023"/>
    </source>
</evidence>
<evidence type="ECO:0000256" key="3">
    <source>
        <dbReference type="ARBA" id="ARBA00022723"/>
    </source>
</evidence>
<comment type="catalytic activity">
    <reaction evidence="9 10">
        <text>XTP + H2O = XMP + diphosphate + H(+)</text>
        <dbReference type="Rhea" id="RHEA:28610"/>
        <dbReference type="ChEBI" id="CHEBI:15377"/>
        <dbReference type="ChEBI" id="CHEBI:15378"/>
        <dbReference type="ChEBI" id="CHEBI:33019"/>
        <dbReference type="ChEBI" id="CHEBI:57464"/>
        <dbReference type="ChEBI" id="CHEBI:61314"/>
        <dbReference type="EC" id="3.6.1.66"/>
    </reaction>
</comment>
<comment type="catalytic activity">
    <reaction evidence="8 10">
        <text>dITP + H2O = dIMP + diphosphate + H(+)</text>
        <dbReference type="Rhea" id="RHEA:28342"/>
        <dbReference type="ChEBI" id="CHEBI:15377"/>
        <dbReference type="ChEBI" id="CHEBI:15378"/>
        <dbReference type="ChEBI" id="CHEBI:33019"/>
        <dbReference type="ChEBI" id="CHEBI:61194"/>
        <dbReference type="ChEBI" id="CHEBI:61382"/>
        <dbReference type="EC" id="3.6.1.66"/>
    </reaction>
</comment>
<evidence type="ECO:0000256" key="4">
    <source>
        <dbReference type="ARBA" id="ARBA00022741"/>
    </source>
</evidence>
<feature type="binding site" evidence="10">
    <location>
        <position position="71"/>
    </location>
    <ligand>
        <name>Mg(2+)</name>
        <dbReference type="ChEBI" id="CHEBI:18420"/>
    </ligand>
</feature>
<evidence type="ECO:0000256" key="10">
    <source>
        <dbReference type="HAMAP-Rule" id="MF_01405"/>
    </source>
</evidence>
<dbReference type="InterPro" id="IPR020922">
    <property type="entry name" value="dITP/XTP_pyrophosphatase"/>
</dbReference>
<evidence type="ECO:0000256" key="11">
    <source>
        <dbReference type="RuleBase" id="RU003781"/>
    </source>
</evidence>
<feature type="binding site" evidence="10">
    <location>
        <position position="180"/>
    </location>
    <ligand>
        <name>substrate</name>
    </ligand>
</feature>
<dbReference type="GO" id="GO:0009146">
    <property type="term" value="P:purine nucleoside triphosphate catabolic process"/>
    <property type="evidence" value="ECO:0007669"/>
    <property type="project" value="UniProtKB-UniRule"/>
</dbReference>
<evidence type="ECO:0000256" key="9">
    <source>
        <dbReference type="ARBA" id="ARBA00052017"/>
    </source>
</evidence>
<evidence type="ECO:0000256" key="2">
    <source>
        <dbReference type="ARBA" id="ARBA00011738"/>
    </source>
</evidence>
<evidence type="ECO:0000313" key="12">
    <source>
        <dbReference type="EMBL" id="SBW00117.1"/>
    </source>
</evidence>
<dbReference type="EC" id="3.6.1.66" evidence="10"/>
<dbReference type="InterPro" id="IPR029001">
    <property type="entry name" value="ITPase-like_fam"/>
</dbReference>
<reference evidence="12" key="1">
    <citation type="submission" date="2016-04" db="EMBL/GenBank/DDBJ databases">
        <authorList>
            <person name="Evans L.H."/>
            <person name="Alamgir A."/>
            <person name="Owens N."/>
            <person name="Weber N.D."/>
            <person name="Virtaneva K."/>
            <person name="Barbian K."/>
            <person name="Babar A."/>
            <person name="Rosenke K."/>
        </authorList>
    </citation>
    <scope>NUCLEOTIDE SEQUENCE</scope>
    <source>
        <strain evidence="12">86</strain>
    </source>
</reference>
<dbReference type="AlphaFoldDB" id="A0A212JL22"/>
<gene>
    <name evidence="12" type="ORF">KL86DPRO_11726</name>
</gene>
<dbReference type="GO" id="GO:0000166">
    <property type="term" value="F:nucleotide binding"/>
    <property type="evidence" value="ECO:0007669"/>
    <property type="project" value="UniProtKB-KW"/>
</dbReference>
<dbReference type="GO" id="GO:0005829">
    <property type="term" value="C:cytosol"/>
    <property type="evidence" value="ECO:0007669"/>
    <property type="project" value="TreeGrafter"/>
</dbReference>
<organism evidence="12">
    <name type="scientific">uncultured delta proteobacterium</name>
    <dbReference type="NCBI Taxonomy" id="34034"/>
    <lineage>
        <taxon>Bacteria</taxon>
        <taxon>Deltaproteobacteria</taxon>
        <taxon>environmental samples</taxon>
    </lineage>
</organism>
<comment type="similarity">
    <text evidence="1 10 11">Belongs to the HAM1 NTPase family.</text>
</comment>
<dbReference type="EMBL" id="FLUQ01000001">
    <property type="protein sequence ID" value="SBW00117.1"/>
    <property type="molecule type" value="Genomic_DNA"/>
</dbReference>
<feature type="active site" description="Proton acceptor" evidence="10">
    <location>
        <position position="71"/>
    </location>
</feature>
<dbReference type="GO" id="GO:0046872">
    <property type="term" value="F:metal ion binding"/>
    <property type="evidence" value="ECO:0007669"/>
    <property type="project" value="UniProtKB-KW"/>
</dbReference>
<comment type="cofactor">
    <cofactor evidence="10">
        <name>Mg(2+)</name>
        <dbReference type="ChEBI" id="CHEBI:18420"/>
    </cofactor>
    <text evidence="10">Binds 1 Mg(2+) ion per subunit.</text>
</comment>
<name>A0A212JL22_9DELT</name>
<evidence type="ECO:0000256" key="8">
    <source>
        <dbReference type="ARBA" id="ARBA00051875"/>
    </source>
</evidence>
<evidence type="ECO:0000256" key="5">
    <source>
        <dbReference type="ARBA" id="ARBA00022801"/>
    </source>
</evidence>
<dbReference type="PANTHER" id="PTHR11067">
    <property type="entry name" value="INOSINE TRIPHOSPHATE PYROPHOSPHATASE/HAM1 PROTEIN"/>
    <property type="match status" value="1"/>
</dbReference>
<feature type="binding site" evidence="10">
    <location>
        <position position="42"/>
    </location>
    <ligand>
        <name>Mg(2+)</name>
        <dbReference type="ChEBI" id="CHEBI:18420"/>
    </ligand>
</feature>
<keyword evidence="6 10" id="KW-0460">Magnesium</keyword>
<dbReference type="CDD" id="cd00515">
    <property type="entry name" value="HAM1"/>
    <property type="match status" value="1"/>
</dbReference>